<name>A0A542ELV2_9ACTN</name>
<sequence length="59" mass="6256">MTASGGSDIVLLMVLGVTVVVMTIRVIARQHRLKQEALAAQPAEPVRRSNADRSGDRGG</sequence>
<evidence type="ECO:0000313" key="3">
    <source>
        <dbReference type="EMBL" id="TQJ16234.1"/>
    </source>
</evidence>
<feature type="transmembrane region" description="Helical" evidence="2">
    <location>
        <begin position="6"/>
        <end position="28"/>
    </location>
</feature>
<keyword evidence="2" id="KW-0812">Transmembrane</keyword>
<reference evidence="3 4" key="1">
    <citation type="submission" date="2019-06" db="EMBL/GenBank/DDBJ databases">
        <title>Sequencing the genomes of 1000 actinobacteria strains.</title>
        <authorList>
            <person name="Klenk H.-P."/>
        </authorList>
    </citation>
    <scope>NUCLEOTIDE SEQUENCE [LARGE SCALE GENOMIC DNA]</scope>
    <source>
        <strain evidence="3 4">DSM 17305</strain>
    </source>
</reference>
<gene>
    <name evidence="3" type="ORF">FB475_0323</name>
</gene>
<dbReference type="AlphaFoldDB" id="A0A542ELV2"/>
<dbReference type="EMBL" id="VFMM01000001">
    <property type="protein sequence ID" value="TQJ16234.1"/>
    <property type="molecule type" value="Genomic_DNA"/>
</dbReference>
<keyword evidence="4" id="KW-1185">Reference proteome</keyword>
<feature type="region of interest" description="Disordered" evidence="1">
    <location>
        <begin position="37"/>
        <end position="59"/>
    </location>
</feature>
<organism evidence="3 4">
    <name type="scientific">Kribbella jejuensis</name>
    <dbReference type="NCBI Taxonomy" id="236068"/>
    <lineage>
        <taxon>Bacteria</taxon>
        <taxon>Bacillati</taxon>
        <taxon>Actinomycetota</taxon>
        <taxon>Actinomycetes</taxon>
        <taxon>Propionibacteriales</taxon>
        <taxon>Kribbellaceae</taxon>
        <taxon>Kribbella</taxon>
    </lineage>
</organism>
<comment type="caution">
    <text evidence="3">The sequence shown here is derived from an EMBL/GenBank/DDBJ whole genome shotgun (WGS) entry which is preliminary data.</text>
</comment>
<dbReference type="Proteomes" id="UP000316298">
    <property type="component" value="Unassembled WGS sequence"/>
</dbReference>
<keyword evidence="2" id="KW-0472">Membrane</keyword>
<evidence type="ECO:0000256" key="2">
    <source>
        <dbReference type="SAM" id="Phobius"/>
    </source>
</evidence>
<protein>
    <submittedName>
        <fullName evidence="3">Uncharacterized protein</fullName>
    </submittedName>
</protein>
<evidence type="ECO:0000256" key="1">
    <source>
        <dbReference type="SAM" id="MobiDB-lite"/>
    </source>
</evidence>
<keyword evidence="2" id="KW-1133">Transmembrane helix</keyword>
<proteinExistence type="predicted"/>
<feature type="compositionally biased region" description="Basic and acidic residues" evidence="1">
    <location>
        <begin position="45"/>
        <end position="59"/>
    </location>
</feature>
<accession>A0A542ELV2</accession>
<dbReference type="RefSeq" id="WP_141851823.1">
    <property type="nucleotide sequence ID" value="NZ_BAAAKA010000008.1"/>
</dbReference>
<evidence type="ECO:0000313" key="4">
    <source>
        <dbReference type="Proteomes" id="UP000316298"/>
    </source>
</evidence>